<comment type="caution">
    <text evidence="8">The sequence shown here is derived from an EMBL/GenBank/DDBJ whole genome shotgun (WGS) entry which is preliminary data.</text>
</comment>
<dbReference type="PANTHER" id="PTHR19375">
    <property type="entry name" value="HEAT SHOCK PROTEIN 70KDA"/>
    <property type="match status" value="1"/>
</dbReference>
<dbReference type="InterPro" id="IPR013126">
    <property type="entry name" value="Hsp_70_fam"/>
</dbReference>
<dbReference type="SUPFAM" id="SSF54001">
    <property type="entry name" value="Cysteine proteinases"/>
    <property type="match status" value="1"/>
</dbReference>
<dbReference type="FunFam" id="3.30.420.40:FF:000028">
    <property type="entry name" value="heat shock 70 kDa protein-like"/>
    <property type="match status" value="1"/>
</dbReference>
<dbReference type="SUPFAM" id="SSF100920">
    <property type="entry name" value="Heat shock protein 70kD (HSP70), peptide-binding domain"/>
    <property type="match status" value="1"/>
</dbReference>
<dbReference type="EMBL" id="JAJJMB010010581">
    <property type="protein sequence ID" value="KAI3907549.1"/>
    <property type="molecule type" value="Genomic_DNA"/>
</dbReference>
<dbReference type="InterPro" id="IPR038765">
    <property type="entry name" value="Papain-like_cys_pep_sf"/>
</dbReference>
<evidence type="ECO:0000256" key="6">
    <source>
        <dbReference type="SAM" id="SignalP"/>
    </source>
</evidence>
<evidence type="ECO:0000256" key="2">
    <source>
        <dbReference type="ARBA" id="ARBA00022741"/>
    </source>
</evidence>
<dbReference type="InterPro" id="IPR029047">
    <property type="entry name" value="HSP70_peptide-bd_sf"/>
</dbReference>
<dbReference type="GO" id="GO:0005524">
    <property type="term" value="F:ATP binding"/>
    <property type="evidence" value="ECO:0007669"/>
    <property type="project" value="UniProtKB-KW"/>
</dbReference>
<dbReference type="PRINTS" id="PR00301">
    <property type="entry name" value="HEATSHOCK70"/>
</dbReference>
<proteinExistence type="inferred from homology"/>
<dbReference type="InterPro" id="IPR018181">
    <property type="entry name" value="Heat_shock_70_CS"/>
</dbReference>
<dbReference type="Pfam" id="PF00012">
    <property type="entry name" value="HSP70"/>
    <property type="match status" value="1"/>
</dbReference>
<dbReference type="Proteomes" id="UP001202328">
    <property type="component" value="Unassembled WGS sequence"/>
</dbReference>
<feature type="domain" description="Peptidase C1A papain C-terminal" evidence="7">
    <location>
        <begin position="493"/>
        <end position="707"/>
    </location>
</feature>
<dbReference type="CDD" id="cd02248">
    <property type="entry name" value="Peptidase_C1A"/>
    <property type="match status" value="1"/>
</dbReference>
<dbReference type="GO" id="GO:0140662">
    <property type="term" value="F:ATP-dependent protein folding chaperone"/>
    <property type="evidence" value="ECO:0007669"/>
    <property type="project" value="InterPro"/>
</dbReference>
<evidence type="ECO:0000256" key="5">
    <source>
        <dbReference type="RuleBase" id="RU003322"/>
    </source>
</evidence>
<keyword evidence="6" id="KW-0732">Signal</keyword>
<dbReference type="FunFam" id="3.90.640.10:FF:000003">
    <property type="entry name" value="Molecular chaperone DnaK"/>
    <property type="match status" value="1"/>
</dbReference>
<organism evidence="8 9">
    <name type="scientific">Papaver atlanticum</name>
    <dbReference type="NCBI Taxonomy" id="357466"/>
    <lineage>
        <taxon>Eukaryota</taxon>
        <taxon>Viridiplantae</taxon>
        <taxon>Streptophyta</taxon>
        <taxon>Embryophyta</taxon>
        <taxon>Tracheophyta</taxon>
        <taxon>Spermatophyta</taxon>
        <taxon>Magnoliopsida</taxon>
        <taxon>Ranunculales</taxon>
        <taxon>Papaveraceae</taxon>
        <taxon>Papaveroideae</taxon>
        <taxon>Papaver</taxon>
    </lineage>
</organism>
<dbReference type="Gene3D" id="3.30.420.40">
    <property type="match status" value="3"/>
</dbReference>
<dbReference type="InterPro" id="IPR039417">
    <property type="entry name" value="Peptidase_C1A_papain-like"/>
</dbReference>
<keyword evidence="3 5" id="KW-0067">ATP-binding</keyword>
<dbReference type="Pfam" id="PF00112">
    <property type="entry name" value="Peptidase_C1"/>
    <property type="match status" value="1"/>
</dbReference>
<evidence type="ECO:0000313" key="8">
    <source>
        <dbReference type="EMBL" id="KAI3907549.1"/>
    </source>
</evidence>
<dbReference type="FunFam" id="3.30.30.30:FF:000003">
    <property type="entry name" value="Heat shock protein 9"/>
    <property type="match status" value="1"/>
</dbReference>
<feature type="chain" id="PRO_5042037520" description="Peptidase C1A papain C-terminal domain-containing protein" evidence="6">
    <location>
        <begin position="17"/>
        <end position="708"/>
    </location>
</feature>
<evidence type="ECO:0000259" key="7">
    <source>
        <dbReference type="SMART" id="SM00645"/>
    </source>
</evidence>
<keyword evidence="4" id="KW-1015">Disulfide bond</keyword>
<dbReference type="Gene3D" id="3.90.70.10">
    <property type="entry name" value="Cysteine proteinases"/>
    <property type="match status" value="1"/>
</dbReference>
<dbReference type="SUPFAM" id="SSF53067">
    <property type="entry name" value="Actin-like ATPase domain"/>
    <property type="match status" value="2"/>
</dbReference>
<dbReference type="PROSITE" id="PS00297">
    <property type="entry name" value="HSP70_1"/>
    <property type="match status" value="1"/>
</dbReference>
<evidence type="ECO:0000256" key="4">
    <source>
        <dbReference type="ARBA" id="ARBA00023157"/>
    </source>
</evidence>
<comment type="similarity">
    <text evidence="1 5">Belongs to the heat shock protein 70 family.</text>
</comment>
<protein>
    <recommendedName>
        <fullName evidence="7">Peptidase C1A papain C-terminal domain-containing protein</fullName>
    </recommendedName>
</protein>
<evidence type="ECO:0000313" key="9">
    <source>
        <dbReference type="Proteomes" id="UP001202328"/>
    </source>
</evidence>
<dbReference type="Gene3D" id="2.60.34.10">
    <property type="entry name" value="Substrate Binding Domain Of DNAk, Chain A, domain 1"/>
    <property type="match status" value="1"/>
</dbReference>
<evidence type="ECO:0000256" key="3">
    <source>
        <dbReference type="ARBA" id="ARBA00022840"/>
    </source>
</evidence>
<keyword evidence="9" id="KW-1185">Reference proteome</keyword>
<sequence>MATSVLLRLRLASVNSTDLVTRCLPGATPRTNTPLIQKWGNLARLFSLIPFCNDVIGIDLGTTNSCVSVLQDNTPEVIHNSEGVQNIPSVVAFGPKGKLFVGFPAKHQAVTNLANTICRTKRIIGRRYDDPKTQKEMNMVPYKIVKAPNGDAWVEANGQKYSPSQIGAFVKATSGDTFLGGVDFDNTLLEFLVSEIKRADSIDLSKDSLALHRLREAAEKAKIELSSTYQTEINFPFITADASGPKHLNITMTRPKLESLFNHLIQRIQNACRVCLKDSGVSVEDIHEVLCVGGMTRVPLVQEAVSEIFGKSASIVVSPDDAVAMGAAIYGGIHHGNVKEVLLLEITARPIAVESFSGVVTTLINKNKSIPTTINTRYSTADHNQTPVILRVLEGEDVATDFELIGVPYAPKGLPVIEVNLGLNSNGIIDIFAKCTQFGKQEILGVELSDGTQSDNKSRMVIREAEQDIVQKCPIGMIRSADFLWKRSPNAVEPFIVDWRAEGAVTPVMYHQISGTCWACAAVSATESKNFLTSGHLIPLSVQQVVDCATTDGCKGSYDHVAYRFIKFHGICSAEEYPYVAKVQSCELRKKSIVWIKGYVNVPVEAMEIIKAVSKQPLFAGLSQEFACHPDYYKYGGGLYYGGNKNVAIRPNPRRHAVCIVGHGNYKGELFLIMKDTKGEIWGDMGYMYLVITPDLAKQIVCVSYPVM</sequence>
<keyword evidence="2 5" id="KW-0547">Nucleotide-binding</keyword>
<dbReference type="AlphaFoldDB" id="A0AAD4SHT8"/>
<reference evidence="8" key="1">
    <citation type="submission" date="2022-04" db="EMBL/GenBank/DDBJ databases">
        <title>A functionally conserved STORR gene fusion in Papaver species that diverged 16.8 million years ago.</title>
        <authorList>
            <person name="Catania T."/>
        </authorList>
    </citation>
    <scope>NUCLEOTIDE SEQUENCE</scope>
    <source>
        <strain evidence="8">S-188037</strain>
    </source>
</reference>
<accession>A0AAD4SHT8</accession>
<gene>
    <name evidence="8" type="ORF">MKW98_016193</name>
</gene>
<dbReference type="SMART" id="SM00645">
    <property type="entry name" value="Pept_C1"/>
    <property type="match status" value="1"/>
</dbReference>
<evidence type="ECO:0000256" key="1">
    <source>
        <dbReference type="ARBA" id="ARBA00007381"/>
    </source>
</evidence>
<dbReference type="GO" id="GO:0006508">
    <property type="term" value="P:proteolysis"/>
    <property type="evidence" value="ECO:0007669"/>
    <property type="project" value="InterPro"/>
</dbReference>
<dbReference type="Gene3D" id="3.90.640.10">
    <property type="entry name" value="Actin, Chain A, domain 4"/>
    <property type="match status" value="1"/>
</dbReference>
<dbReference type="InterPro" id="IPR000668">
    <property type="entry name" value="Peptidase_C1A_C"/>
</dbReference>
<dbReference type="InterPro" id="IPR043129">
    <property type="entry name" value="ATPase_NBD"/>
</dbReference>
<dbReference type="GO" id="GO:0008234">
    <property type="term" value="F:cysteine-type peptidase activity"/>
    <property type="evidence" value="ECO:0007669"/>
    <property type="project" value="InterPro"/>
</dbReference>
<feature type="signal peptide" evidence="6">
    <location>
        <begin position="1"/>
        <end position="16"/>
    </location>
</feature>
<name>A0AAD4SHT8_9MAGN</name>